<organism evidence="2 3">
    <name type="scientific">Lasius platythorax</name>
    <dbReference type="NCBI Taxonomy" id="488582"/>
    <lineage>
        <taxon>Eukaryota</taxon>
        <taxon>Metazoa</taxon>
        <taxon>Ecdysozoa</taxon>
        <taxon>Arthropoda</taxon>
        <taxon>Hexapoda</taxon>
        <taxon>Insecta</taxon>
        <taxon>Pterygota</taxon>
        <taxon>Neoptera</taxon>
        <taxon>Endopterygota</taxon>
        <taxon>Hymenoptera</taxon>
        <taxon>Apocrita</taxon>
        <taxon>Aculeata</taxon>
        <taxon>Formicoidea</taxon>
        <taxon>Formicidae</taxon>
        <taxon>Formicinae</taxon>
        <taxon>Lasius</taxon>
        <taxon>Lasius</taxon>
    </lineage>
</organism>
<gene>
    <name evidence="2" type="ORF">LPLAT_LOCUS11381</name>
</gene>
<dbReference type="EMBL" id="OZ034829">
    <property type="protein sequence ID" value="CAL1685994.1"/>
    <property type="molecule type" value="Genomic_DNA"/>
</dbReference>
<evidence type="ECO:0008006" key="4">
    <source>
        <dbReference type="Google" id="ProtNLM"/>
    </source>
</evidence>
<protein>
    <recommendedName>
        <fullName evidence="4">Gustatory receptor</fullName>
    </recommendedName>
</protein>
<evidence type="ECO:0000256" key="1">
    <source>
        <dbReference type="SAM" id="Phobius"/>
    </source>
</evidence>
<dbReference type="Proteomes" id="UP001497644">
    <property type="component" value="Chromosome 6"/>
</dbReference>
<dbReference type="AlphaFoldDB" id="A0AAV2P1X8"/>
<reference evidence="2" key="1">
    <citation type="submission" date="2024-04" db="EMBL/GenBank/DDBJ databases">
        <authorList>
            <consortium name="Molecular Ecology Group"/>
        </authorList>
    </citation>
    <scope>NUCLEOTIDE SEQUENCE</scope>
</reference>
<sequence>MVVATLFRIYMGVVEKNYAFMLINNILWILYATQFGLTCWICTLARQESDKTGIIMYTIVLNSNAVNLNGTRNQLSLEVPPENQDGERNSNRSSSYNLNYIVMENLLCKHMDRDCIRNEVNDFSIQLQQNRVAITACNFFEMNNALLTGVSIHDYYL</sequence>
<keyword evidence="1" id="KW-0812">Transmembrane</keyword>
<name>A0AAV2P1X8_9HYME</name>
<keyword evidence="1" id="KW-0472">Membrane</keyword>
<proteinExistence type="predicted"/>
<feature type="transmembrane region" description="Helical" evidence="1">
    <location>
        <begin position="20"/>
        <end position="42"/>
    </location>
</feature>
<accession>A0AAV2P1X8</accession>
<keyword evidence="3" id="KW-1185">Reference proteome</keyword>
<keyword evidence="1" id="KW-1133">Transmembrane helix</keyword>
<evidence type="ECO:0000313" key="3">
    <source>
        <dbReference type="Proteomes" id="UP001497644"/>
    </source>
</evidence>
<evidence type="ECO:0000313" key="2">
    <source>
        <dbReference type="EMBL" id="CAL1685994.1"/>
    </source>
</evidence>